<protein>
    <recommendedName>
        <fullName evidence="1">NAD(P)-binding domain-containing protein</fullName>
    </recommendedName>
</protein>
<dbReference type="InterPro" id="IPR016040">
    <property type="entry name" value="NAD(P)-bd_dom"/>
</dbReference>
<reference evidence="2" key="1">
    <citation type="journal article" date="2020" name="Stud. Mycol.">
        <title>101 Dothideomycetes genomes: a test case for predicting lifestyles and emergence of pathogens.</title>
        <authorList>
            <person name="Haridas S."/>
            <person name="Albert R."/>
            <person name="Binder M."/>
            <person name="Bloem J."/>
            <person name="Labutti K."/>
            <person name="Salamov A."/>
            <person name="Andreopoulos B."/>
            <person name="Baker S."/>
            <person name="Barry K."/>
            <person name="Bills G."/>
            <person name="Bluhm B."/>
            <person name="Cannon C."/>
            <person name="Castanera R."/>
            <person name="Culley D."/>
            <person name="Daum C."/>
            <person name="Ezra D."/>
            <person name="Gonzalez J."/>
            <person name="Henrissat B."/>
            <person name="Kuo A."/>
            <person name="Liang C."/>
            <person name="Lipzen A."/>
            <person name="Lutzoni F."/>
            <person name="Magnuson J."/>
            <person name="Mondo S."/>
            <person name="Nolan M."/>
            <person name="Ohm R."/>
            <person name="Pangilinan J."/>
            <person name="Park H.-J."/>
            <person name="Ramirez L."/>
            <person name="Alfaro M."/>
            <person name="Sun H."/>
            <person name="Tritt A."/>
            <person name="Yoshinaga Y."/>
            <person name="Zwiers L.-H."/>
            <person name="Turgeon B."/>
            <person name="Goodwin S."/>
            <person name="Spatafora J."/>
            <person name="Crous P."/>
            <person name="Grigoriev I."/>
        </authorList>
    </citation>
    <scope>NUCLEOTIDE SEQUENCE</scope>
    <source>
        <strain evidence="2">CBS 269.34</strain>
    </source>
</reference>
<keyword evidence="3" id="KW-1185">Reference proteome</keyword>
<feature type="domain" description="NAD(P)-binding" evidence="1">
    <location>
        <begin position="7"/>
        <end position="86"/>
    </location>
</feature>
<dbReference type="AlphaFoldDB" id="A0A6A6QV67"/>
<dbReference type="EMBL" id="MU004188">
    <property type="protein sequence ID" value="KAF2495800.1"/>
    <property type="molecule type" value="Genomic_DNA"/>
</dbReference>
<dbReference type="PANTHER" id="PTHR14097">
    <property type="entry name" value="OXIDOREDUCTASE HTATIP2"/>
    <property type="match status" value="1"/>
</dbReference>
<dbReference type="OrthoDB" id="3535423at2759"/>
<evidence type="ECO:0000313" key="2">
    <source>
        <dbReference type="EMBL" id="KAF2495800.1"/>
    </source>
</evidence>
<sequence>MKVLITGATGKIGREALAQFLQHPGITSVVALSRRDIPSEPLPNNYKFKNVIVKDFSNWSQDIMESIQDADAMFWAMGTNDASSGPNFVWPLEFQMAMLKAREAQSRTTRFRYVFLSGKFVVQDQDAWLWFLDGARKMKVNLPLSHIVSKGLTCFQGRTETVCLEFAKEYKDTWQAFVVKPGGFITPGMFGRSLLSMLFGDLVIDCDEFSAYIAELIAMGKEEEGLIYNKQMREKGRELLKAKTERF</sequence>
<organism evidence="2 3">
    <name type="scientific">Lophium mytilinum</name>
    <dbReference type="NCBI Taxonomy" id="390894"/>
    <lineage>
        <taxon>Eukaryota</taxon>
        <taxon>Fungi</taxon>
        <taxon>Dikarya</taxon>
        <taxon>Ascomycota</taxon>
        <taxon>Pezizomycotina</taxon>
        <taxon>Dothideomycetes</taxon>
        <taxon>Pleosporomycetidae</taxon>
        <taxon>Mytilinidiales</taxon>
        <taxon>Mytilinidiaceae</taxon>
        <taxon>Lophium</taxon>
    </lineage>
</organism>
<dbReference type="SUPFAM" id="SSF51735">
    <property type="entry name" value="NAD(P)-binding Rossmann-fold domains"/>
    <property type="match status" value="1"/>
</dbReference>
<evidence type="ECO:0000259" key="1">
    <source>
        <dbReference type="Pfam" id="PF13460"/>
    </source>
</evidence>
<name>A0A6A6QV67_9PEZI</name>
<dbReference type="Pfam" id="PF13460">
    <property type="entry name" value="NAD_binding_10"/>
    <property type="match status" value="1"/>
</dbReference>
<accession>A0A6A6QV67</accession>
<proteinExistence type="predicted"/>
<dbReference type="Proteomes" id="UP000799750">
    <property type="component" value="Unassembled WGS sequence"/>
</dbReference>
<evidence type="ECO:0000313" key="3">
    <source>
        <dbReference type="Proteomes" id="UP000799750"/>
    </source>
</evidence>
<dbReference type="Gene3D" id="3.40.50.720">
    <property type="entry name" value="NAD(P)-binding Rossmann-like Domain"/>
    <property type="match status" value="1"/>
</dbReference>
<dbReference type="InterPro" id="IPR036291">
    <property type="entry name" value="NAD(P)-bd_dom_sf"/>
</dbReference>
<gene>
    <name evidence="2" type="ORF">BU16DRAFT_526345</name>
</gene>
<dbReference type="PANTHER" id="PTHR14097:SF8">
    <property type="entry name" value="NAD(P)-BINDING DOMAIN-CONTAINING PROTEIN"/>
    <property type="match status" value="1"/>
</dbReference>